<dbReference type="EMBL" id="OX459937">
    <property type="protein sequence ID" value="CAI9151779.1"/>
    <property type="molecule type" value="Genomic_DNA"/>
</dbReference>
<evidence type="ECO:0000313" key="2">
    <source>
        <dbReference type="Proteomes" id="UP001176941"/>
    </source>
</evidence>
<protein>
    <submittedName>
        <fullName evidence="1">Uncharacterized protein</fullName>
    </submittedName>
</protein>
<sequence length="106" mass="10908">MPAQEDSGLQAMGCVPSSGGQNGIRKCLFLTEKFQRLLNIPLTPGAGFWQEVLRAEDPEPAGVAQGCQGRAPLSCSLGGSGRGAGEGCGDTSSCLDPGALMVEWIL</sequence>
<proteinExistence type="predicted"/>
<gene>
    <name evidence="1" type="ORF">MRATA1EN1_LOCUS741</name>
</gene>
<evidence type="ECO:0000313" key="1">
    <source>
        <dbReference type="EMBL" id="CAI9151779.1"/>
    </source>
</evidence>
<reference evidence="1" key="1">
    <citation type="submission" date="2023-04" db="EMBL/GenBank/DDBJ databases">
        <authorList>
            <consortium name="ELIXIR-Norway"/>
        </authorList>
    </citation>
    <scope>NUCLEOTIDE SEQUENCE [LARGE SCALE GENOMIC DNA]</scope>
</reference>
<organism evidence="1 2">
    <name type="scientific">Rangifer tarandus platyrhynchus</name>
    <name type="common">Svalbard reindeer</name>
    <dbReference type="NCBI Taxonomy" id="3082113"/>
    <lineage>
        <taxon>Eukaryota</taxon>
        <taxon>Metazoa</taxon>
        <taxon>Chordata</taxon>
        <taxon>Craniata</taxon>
        <taxon>Vertebrata</taxon>
        <taxon>Euteleostomi</taxon>
        <taxon>Mammalia</taxon>
        <taxon>Eutheria</taxon>
        <taxon>Laurasiatheria</taxon>
        <taxon>Artiodactyla</taxon>
        <taxon>Ruminantia</taxon>
        <taxon>Pecora</taxon>
        <taxon>Cervidae</taxon>
        <taxon>Odocoileinae</taxon>
        <taxon>Rangifer</taxon>
    </lineage>
</organism>
<dbReference type="Proteomes" id="UP001176941">
    <property type="component" value="Chromosome 1"/>
</dbReference>
<name>A0ABN8XS85_RANTA</name>
<accession>A0ABN8XS85</accession>
<keyword evidence="2" id="KW-1185">Reference proteome</keyword>